<dbReference type="Proteomes" id="UP001355207">
    <property type="component" value="Chromosome 1"/>
</dbReference>
<keyword evidence="2" id="KW-0472">Membrane</keyword>
<proteinExistence type="predicted"/>
<feature type="compositionally biased region" description="Polar residues" evidence="1">
    <location>
        <begin position="124"/>
        <end position="166"/>
    </location>
</feature>
<dbReference type="GeneID" id="91092044"/>
<dbReference type="EMBL" id="CP144098">
    <property type="protein sequence ID" value="WWC86495.1"/>
    <property type="molecule type" value="Genomic_DNA"/>
</dbReference>
<organism evidence="3 4">
    <name type="scientific">Kwoniella dendrophila CBS 6074</name>
    <dbReference type="NCBI Taxonomy" id="1295534"/>
    <lineage>
        <taxon>Eukaryota</taxon>
        <taxon>Fungi</taxon>
        <taxon>Dikarya</taxon>
        <taxon>Basidiomycota</taxon>
        <taxon>Agaricomycotina</taxon>
        <taxon>Tremellomycetes</taxon>
        <taxon>Tremellales</taxon>
        <taxon>Cryptococcaceae</taxon>
        <taxon>Kwoniella</taxon>
    </lineage>
</organism>
<feature type="region of interest" description="Disordered" evidence="1">
    <location>
        <begin position="1"/>
        <end position="66"/>
    </location>
</feature>
<feature type="compositionally biased region" description="Basic and acidic residues" evidence="1">
    <location>
        <begin position="109"/>
        <end position="123"/>
    </location>
</feature>
<feature type="region of interest" description="Disordered" evidence="1">
    <location>
        <begin position="109"/>
        <end position="173"/>
    </location>
</feature>
<gene>
    <name evidence="3" type="ORF">L201_001372</name>
</gene>
<name>A0AAX4JPM3_9TREE</name>
<evidence type="ECO:0000256" key="1">
    <source>
        <dbReference type="SAM" id="MobiDB-lite"/>
    </source>
</evidence>
<keyword evidence="2" id="KW-1133">Transmembrane helix</keyword>
<keyword evidence="4" id="KW-1185">Reference proteome</keyword>
<evidence type="ECO:0000313" key="3">
    <source>
        <dbReference type="EMBL" id="WWC86495.1"/>
    </source>
</evidence>
<evidence type="ECO:0000256" key="2">
    <source>
        <dbReference type="SAM" id="Phobius"/>
    </source>
</evidence>
<keyword evidence="2" id="KW-0812">Transmembrane</keyword>
<evidence type="ECO:0000313" key="4">
    <source>
        <dbReference type="Proteomes" id="UP001355207"/>
    </source>
</evidence>
<reference evidence="3 4" key="1">
    <citation type="submission" date="2024-01" db="EMBL/GenBank/DDBJ databases">
        <title>Comparative genomics of Cryptococcus and Kwoniella reveals pathogenesis evolution and contrasting modes of karyotype evolution via chromosome fusion or intercentromeric recombination.</title>
        <authorList>
            <person name="Coelho M.A."/>
            <person name="David-Palma M."/>
            <person name="Shea T."/>
            <person name="Bowers K."/>
            <person name="McGinley-Smith S."/>
            <person name="Mohammad A.W."/>
            <person name="Gnirke A."/>
            <person name="Yurkov A.M."/>
            <person name="Nowrousian M."/>
            <person name="Sun S."/>
            <person name="Cuomo C.A."/>
            <person name="Heitman J."/>
        </authorList>
    </citation>
    <scope>NUCLEOTIDE SEQUENCE [LARGE SCALE GENOMIC DNA]</scope>
    <source>
        <strain evidence="3 4">CBS 6074</strain>
    </source>
</reference>
<dbReference type="RefSeq" id="XP_066073258.1">
    <property type="nucleotide sequence ID" value="XM_066217161.1"/>
</dbReference>
<sequence length="173" mass="18415">MSSNSPRRPSATQPNPFSDAYRLDSLTPEGRNDTATNEGSTDLERNAQTDSIRNDTRWSSRRPSNSTMVIGGALVGCVGLGVLAIVNGKELGDTRGALVASERQRIQAENRNSELQAELDRLRSSQGTSRGEDFSQFTDASEETASTQGGTVVSITTSDIDPSASSGDKFKGV</sequence>
<accession>A0AAX4JPM3</accession>
<feature type="transmembrane region" description="Helical" evidence="2">
    <location>
        <begin position="67"/>
        <end position="86"/>
    </location>
</feature>
<feature type="compositionally biased region" description="Basic and acidic residues" evidence="1">
    <location>
        <begin position="42"/>
        <end position="58"/>
    </location>
</feature>
<feature type="compositionally biased region" description="Polar residues" evidence="1">
    <location>
        <begin position="1"/>
        <end position="16"/>
    </location>
</feature>
<protein>
    <submittedName>
        <fullName evidence="3">Uncharacterized protein</fullName>
    </submittedName>
</protein>
<dbReference type="AlphaFoldDB" id="A0AAX4JPM3"/>